<evidence type="ECO:0008006" key="3">
    <source>
        <dbReference type="Google" id="ProtNLM"/>
    </source>
</evidence>
<dbReference type="EMBL" id="VNHK01000028">
    <property type="protein sequence ID" value="TYO83762.1"/>
    <property type="molecule type" value="Genomic_DNA"/>
</dbReference>
<comment type="caution">
    <text evidence="1">The sequence shown here is derived from an EMBL/GenBank/DDBJ whole genome shotgun (WGS) entry which is preliminary data.</text>
</comment>
<organism evidence="1 2">
    <name type="scientific">Elizabethkingia miricola</name>
    <name type="common">Chryseobacterium miricola</name>
    <dbReference type="NCBI Taxonomy" id="172045"/>
    <lineage>
        <taxon>Bacteria</taxon>
        <taxon>Pseudomonadati</taxon>
        <taxon>Bacteroidota</taxon>
        <taxon>Flavobacteriia</taxon>
        <taxon>Flavobacteriales</taxon>
        <taxon>Weeksellaceae</taxon>
        <taxon>Elizabethkingia</taxon>
    </lineage>
</organism>
<gene>
    <name evidence="1" type="ORF">LX74_04054</name>
</gene>
<reference evidence="1 2" key="1">
    <citation type="submission" date="2019-07" db="EMBL/GenBank/DDBJ databases">
        <title>Genomic Encyclopedia of Archaeal and Bacterial Type Strains, Phase II (KMG-II): from individual species to whole genera.</title>
        <authorList>
            <person name="Goeker M."/>
        </authorList>
    </citation>
    <scope>NUCLEOTIDE SEQUENCE [LARGE SCALE GENOMIC DNA]</scope>
    <source>
        <strain evidence="1 2">DSM 14571</strain>
    </source>
</reference>
<evidence type="ECO:0000313" key="1">
    <source>
        <dbReference type="EMBL" id="TYO83762.1"/>
    </source>
</evidence>
<name>A0ABY3NAF3_ELIMR</name>
<dbReference type="InterPro" id="IPR058701">
    <property type="entry name" value="PhiTE_072-like"/>
</dbReference>
<evidence type="ECO:0000313" key="2">
    <source>
        <dbReference type="Proteomes" id="UP000324513"/>
    </source>
</evidence>
<accession>A0ABY3NAF3</accession>
<dbReference type="Pfam" id="PF26211">
    <property type="entry name" value="Phage_phiTE_072"/>
    <property type="match status" value="1"/>
</dbReference>
<keyword evidence="2" id="KW-1185">Reference proteome</keyword>
<dbReference type="Proteomes" id="UP000324513">
    <property type="component" value="Unassembled WGS sequence"/>
</dbReference>
<protein>
    <recommendedName>
        <fullName evidence="3">DUF1508 domain-containing protein</fullName>
    </recommendedName>
</protein>
<sequence length="109" mass="12702">MSEIKSKSYTLRTESGSWLAQIVLTSDGMFASITDYGNLSFGWRSTGRDDFRQFICELNVEYFGQKMYQGNTYILYSQKCQKACMRFAEKILPPLQKLLRQDIIDNPKF</sequence>
<proteinExistence type="predicted"/>
<dbReference type="RefSeq" id="WP_260256178.1">
    <property type="nucleotide sequence ID" value="NZ_FLSS01000022.1"/>
</dbReference>